<evidence type="ECO:0000313" key="2">
    <source>
        <dbReference type="EMBL" id="KXB06928.1"/>
    </source>
</evidence>
<gene>
    <name evidence="2" type="ORF">AKJ52_01305</name>
</gene>
<dbReference type="SUPFAM" id="SSF47598">
    <property type="entry name" value="Ribbon-helix-helix"/>
    <property type="match status" value="1"/>
</dbReference>
<dbReference type="GO" id="GO:0006355">
    <property type="term" value="P:regulation of DNA-templated transcription"/>
    <property type="evidence" value="ECO:0007669"/>
    <property type="project" value="InterPro"/>
</dbReference>
<dbReference type="Pfam" id="PF01402">
    <property type="entry name" value="RHH_1"/>
    <property type="match status" value="1"/>
</dbReference>
<dbReference type="InterPro" id="IPR013321">
    <property type="entry name" value="Arc_rbn_hlx_hlx"/>
</dbReference>
<sequence length="70" mass="8407">MSQVQVRVPDKLVEALDKWVEEGRFKSRSDAVRTVLAQYEEKEKTREFYEMLEERSEEAEEYPEKLVPLE</sequence>
<dbReference type="CDD" id="cd22231">
    <property type="entry name" value="RHH_NikR_HicB-like"/>
    <property type="match status" value="1"/>
</dbReference>
<evidence type="ECO:0000259" key="1">
    <source>
        <dbReference type="Pfam" id="PF01402"/>
    </source>
</evidence>
<dbReference type="Proteomes" id="UP000070404">
    <property type="component" value="Unassembled WGS sequence"/>
</dbReference>
<dbReference type="EMBL" id="LHYF01000017">
    <property type="protein sequence ID" value="KXB06928.1"/>
    <property type="molecule type" value="Genomic_DNA"/>
</dbReference>
<proteinExistence type="predicted"/>
<dbReference type="InterPro" id="IPR010985">
    <property type="entry name" value="Ribbon_hlx_hlx"/>
</dbReference>
<reference evidence="2 3" key="1">
    <citation type="journal article" date="2016" name="Sci. Rep.">
        <title>Metabolic traits of an uncultured archaeal lineage -MSBL1- from brine pools of the Red Sea.</title>
        <authorList>
            <person name="Mwirichia R."/>
            <person name="Alam I."/>
            <person name="Rashid M."/>
            <person name="Vinu M."/>
            <person name="Ba-Alawi W."/>
            <person name="Anthony Kamau A."/>
            <person name="Kamanda Ngugi D."/>
            <person name="Goker M."/>
            <person name="Klenk H.P."/>
            <person name="Bajic V."/>
            <person name="Stingl U."/>
        </authorList>
    </citation>
    <scope>NUCLEOTIDE SEQUENCE [LARGE SCALE GENOMIC DNA]</scope>
    <source>
        <strain evidence="2">SCGC-AAA382C18</strain>
    </source>
</reference>
<organism evidence="2 3">
    <name type="scientific">candidate division MSBL1 archaeon SCGC-AAA382C18</name>
    <dbReference type="NCBI Taxonomy" id="1698281"/>
    <lineage>
        <taxon>Archaea</taxon>
        <taxon>Methanobacteriati</taxon>
        <taxon>Methanobacteriota</taxon>
        <taxon>candidate division MSBL1</taxon>
    </lineage>
</organism>
<feature type="domain" description="Ribbon-helix-helix protein CopG" evidence="1">
    <location>
        <begin position="3"/>
        <end position="43"/>
    </location>
</feature>
<accession>A0A133VKE7</accession>
<name>A0A133VKE7_9EURY</name>
<comment type="caution">
    <text evidence="2">The sequence shown here is derived from an EMBL/GenBank/DDBJ whole genome shotgun (WGS) entry which is preliminary data.</text>
</comment>
<keyword evidence="3" id="KW-1185">Reference proteome</keyword>
<dbReference type="AlphaFoldDB" id="A0A133VKE7"/>
<protein>
    <recommendedName>
        <fullName evidence="1">Ribbon-helix-helix protein CopG domain-containing protein</fullName>
    </recommendedName>
</protein>
<dbReference type="InterPro" id="IPR002145">
    <property type="entry name" value="CopG"/>
</dbReference>
<evidence type="ECO:0000313" key="3">
    <source>
        <dbReference type="Proteomes" id="UP000070404"/>
    </source>
</evidence>
<dbReference type="Gene3D" id="1.10.1220.10">
    <property type="entry name" value="Met repressor-like"/>
    <property type="match status" value="1"/>
</dbReference>